<keyword evidence="3" id="KW-0150">Chloroplast</keyword>
<dbReference type="AlphaFoldDB" id="A0A386AXI7"/>
<keyword evidence="3" id="KW-0934">Plastid</keyword>
<geneLocation type="chloroplast" evidence="3"/>
<evidence type="ECO:0000256" key="2">
    <source>
        <dbReference type="ARBA" id="ARBA00023125"/>
    </source>
</evidence>
<dbReference type="GO" id="GO:0003677">
    <property type="term" value="F:DNA binding"/>
    <property type="evidence" value="ECO:0007669"/>
    <property type="project" value="UniProtKB-KW"/>
</dbReference>
<keyword evidence="2" id="KW-0238">DNA-binding</keyword>
<organism evidence="3">
    <name type="scientific">Halimeda micronesica</name>
    <dbReference type="NCBI Taxonomy" id="170426"/>
    <lineage>
        <taxon>Eukaryota</taxon>
        <taxon>Viridiplantae</taxon>
        <taxon>Chlorophyta</taxon>
        <taxon>core chlorophytes</taxon>
        <taxon>Ulvophyceae</taxon>
        <taxon>TCBD clade</taxon>
        <taxon>Bryopsidales</taxon>
        <taxon>Halimedineae</taxon>
        <taxon>Halimedaceae</taxon>
        <taxon>Halimedeae</taxon>
        <taxon>Halimeda</taxon>
    </lineage>
</organism>
<dbReference type="GO" id="GO:0009307">
    <property type="term" value="P:DNA restriction-modification system"/>
    <property type="evidence" value="ECO:0007669"/>
    <property type="project" value="UniProtKB-KW"/>
</dbReference>
<accession>A0A386AXI7</accession>
<evidence type="ECO:0008006" key="4">
    <source>
        <dbReference type="Google" id="ProtNLM"/>
    </source>
</evidence>
<reference evidence="3" key="2">
    <citation type="journal article" date="2019" name="Mol. Phylogenet. Evol.">
        <title>Reassessment of the classification of bryopsidales (chlorophyta) based on chloroplast phylogenomic analyses.</title>
        <authorList>
            <person name="Cremen M.C."/>
            <person name="Leliaert F."/>
            <person name="West J."/>
            <person name="Lam D.W."/>
            <person name="Shimada S."/>
            <person name="Lopez-Bautista J.M."/>
            <person name="Verbruggen H."/>
        </authorList>
    </citation>
    <scope>NUCLEOTIDE SEQUENCE</scope>
</reference>
<name>A0A386AXI7_9CHLO</name>
<dbReference type="Gene3D" id="3.90.220.20">
    <property type="entry name" value="DNA methylase specificity domains"/>
    <property type="match status" value="1"/>
</dbReference>
<keyword evidence="1" id="KW-0680">Restriction system</keyword>
<protein>
    <recommendedName>
        <fullName evidence="4">Type I restriction modification DNA specificity domain-containing protein</fullName>
    </recommendedName>
</protein>
<dbReference type="EMBL" id="MH591088">
    <property type="protein sequence ID" value="AYC64070.1"/>
    <property type="molecule type" value="Genomic_DNA"/>
</dbReference>
<sequence length="126" mass="14369">MHRIASHHCGVDLQKEDILFVRRGSYRIGSVAIVSPFDKEVLLTSEITVLRVNNNNIGLTAFYLLFALSHEITQMQINNKVFIDTTFTNIGDRWKELEIPIFSETAIVKQITKNVADSILISAFFR</sequence>
<evidence type="ECO:0000313" key="3">
    <source>
        <dbReference type="EMBL" id="AYC64070.1"/>
    </source>
</evidence>
<gene>
    <name evidence="3" type="primary">orf126</name>
</gene>
<evidence type="ECO:0000256" key="1">
    <source>
        <dbReference type="ARBA" id="ARBA00022747"/>
    </source>
</evidence>
<dbReference type="InterPro" id="IPR044946">
    <property type="entry name" value="Restrct_endonuc_typeI_TRD_sf"/>
</dbReference>
<reference evidence="3" key="1">
    <citation type="submission" date="2018-07" db="EMBL/GenBank/DDBJ databases">
        <authorList>
            <person name="Quirk P.G."/>
            <person name="Krulwich T.A."/>
        </authorList>
    </citation>
    <scope>NUCLEOTIDE SEQUENCE</scope>
</reference>
<proteinExistence type="predicted"/>
<dbReference type="SUPFAM" id="SSF116734">
    <property type="entry name" value="DNA methylase specificity domain"/>
    <property type="match status" value="1"/>
</dbReference>